<dbReference type="EMBL" id="BPLQ01001678">
    <property type="protein sequence ID" value="GIX83893.1"/>
    <property type="molecule type" value="Genomic_DNA"/>
</dbReference>
<dbReference type="AlphaFoldDB" id="A0AAV4NGX0"/>
<sequence>MGEKKENENGPGMCQQDVEKCVGVHPLVVIIPQFHPSSGIMRWSHHPDDVGRQQGGNHWIRLKEEPSHWPVLLLMNEEEKRLRANRKFLRLS</sequence>
<proteinExistence type="predicted"/>
<evidence type="ECO:0000313" key="2">
    <source>
        <dbReference type="Proteomes" id="UP001054837"/>
    </source>
</evidence>
<dbReference type="Proteomes" id="UP001054837">
    <property type="component" value="Unassembled WGS sequence"/>
</dbReference>
<organism evidence="1 2">
    <name type="scientific">Caerostris darwini</name>
    <dbReference type="NCBI Taxonomy" id="1538125"/>
    <lineage>
        <taxon>Eukaryota</taxon>
        <taxon>Metazoa</taxon>
        <taxon>Ecdysozoa</taxon>
        <taxon>Arthropoda</taxon>
        <taxon>Chelicerata</taxon>
        <taxon>Arachnida</taxon>
        <taxon>Araneae</taxon>
        <taxon>Araneomorphae</taxon>
        <taxon>Entelegynae</taxon>
        <taxon>Araneoidea</taxon>
        <taxon>Araneidae</taxon>
        <taxon>Caerostris</taxon>
    </lineage>
</organism>
<comment type="caution">
    <text evidence="1">The sequence shown here is derived from an EMBL/GenBank/DDBJ whole genome shotgun (WGS) entry which is preliminary data.</text>
</comment>
<protein>
    <submittedName>
        <fullName evidence="1">Uncharacterized protein</fullName>
    </submittedName>
</protein>
<accession>A0AAV4NGX0</accession>
<name>A0AAV4NGX0_9ARAC</name>
<gene>
    <name evidence="1" type="ORF">CDAR_515991</name>
</gene>
<keyword evidence="2" id="KW-1185">Reference proteome</keyword>
<evidence type="ECO:0000313" key="1">
    <source>
        <dbReference type="EMBL" id="GIX83893.1"/>
    </source>
</evidence>
<reference evidence="1 2" key="1">
    <citation type="submission" date="2021-06" db="EMBL/GenBank/DDBJ databases">
        <title>Caerostris darwini draft genome.</title>
        <authorList>
            <person name="Kono N."/>
            <person name="Arakawa K."/>
        </authorList>
    </citation>
    <scope>NUCLEOTIDE SEQUENCE [LARGE SCALE GENOMIC DNA]</scope>
</reference>